<dbReference type="PANTHER" id="PTHR43300:SF7">
    <property type="entry name" value="UDP-N-ACETYLBACILLOSAMINE N-ACETYLTRANSFERASE"/>
    <property type="match status" value="1"/>
</dbReference>
<accession>A0A937FWJ3</accession>
<dbReference type="InterPro" id="IPR018357">
    <property type="entry name" value="Hexapep_transf_CS"/>
</dbReference>
<evidence type="ECO:0000256" key="4">
    <source>
        <dbReference type="ARBA" id="ARBA00023315"/>
    </source>
</evidence>
<dbReference type="AlphaFoldDB" id="A0A937FWJ3"/>
<dbReference type="InterPro" id="IPR050179">
    <property type="entry name" value="Trans_hexapeptide_repeat"/>
</dbReference>
<comment type="caution">
    <text evidence="7">The sequence shown here is derived from an EMBL/GenBank/DDBJ whole genome shotgun (WGS) entry which is preliminary data.</text>
</comment>
<dbReference type="InterPro" id="IPR020019">
    <property type="entry name" value="AcTrfase_PglD-like"/>
</dbReference>
<dbReference type="NCBIfam" id="TIGR03570">
    <property type="entry name" value="NeuD_NnaD"/>
    <property type="match status" value="1"/>
</dbReference>
<feature type="binding site" evidence="5">
    <location>
        <begin position="33"/>
        <end position="34"/>
    </location>
    <ligand>
        <name>substrate</name>
    </ligand>
</feature>
<proteinExistence type="inferred from homology"/>
<gene>
    <name evidence="7" type="ORF">JMN32_13655</name>
</gene>
<dbReference type="PANTHER" id="PTHR43300">
    <property type="entry name" value="ACETYLTRANSFERASE"/>
    <property type="match status" value="1"/>
</dbReference>
<dbReference type="SUPFAM" id="SSF51161">
    <property type="entry name" value="Trimeric LpxA-like enzymes"/>
    <property type="match status" value="1"/>
</dbReference>
<dbReference type="InterPro" id="IPR011004">
    <property type="entry name" value="Trimer_LpxA-like_sf"/>
</dbReference>
<dbReference type="Pfam" id="PF17836">
    <property type="entry name" value="PglD_N"/>
    <property type="match status" value="1"/>
</dbReference>
<dbReference type="Proteomes" id="UP000614216">
    <property type="component" value="Unassembled WGS sequence"/>
</dbReference>
<name>A0A937FWJ3_9BACT</name>
<feature type="domain" description="PglD N-terminal" evidence="6">
    <location>
        <begin position="5"/>
        <end position="84"/>
    </location>
</feature>
<sequence length="212" mass="22484">MKNPVIIFGANNLGRAARDIFESNDIVIYCFLDDDKSLHGTEMDEISVLGKTDDDGYLKLIGKKCEAFVAVDENKYRKGIVKMLNERRKVMPVNAVHRAAVIAETAHIGHGNFVNMGVKIANNAKVSNHCILHTNAVIDYSAEIGDFVQVGAGSVVNSGAVVEDEVFIGSGVTIVGGVKIGKGARIGAGSVVIKDVEAGETVFGNPAMPVEA</sequence>
<dbReference type="InterPro" id="IPR041561">
    <property type="entry name" value="PglD_N"/>
</dbReference>
<dbReference type="Gene3D" id="3.40.50.20">
    <property type="match status" value="1"/>
</dbReference>
<keyword evidence="2" id="KW-0808">Transferase</keyword>
<dbReference type="EMBL" id="JAEUGD010000042">
    <property type="protein sequence ID" value="MBL6447359.1"/>
    <property type="molecule type" value="Genomic_DNA"/>
</dbReference>
<dbReference type="CDD" id="cd03360">
    <property type="entry name" value="LbH_AT_putative"/>
    <property type="match status" value="1"/>
</dbReference>
<dbReference type="Gene3D" id="2.160.10.10">
    <property type="entry name" value="Hexapeptide repeat proteins"/>
    <property type="match status" value="2"/>
</dbReference>
<comment type="similarity">
    <text evidence="1">Belongs to the transferase hexapeptide repeat family.</text>
</comment>
<keyword evidence="8" id="KW-1185">Reference proteome</keyword>
<evidence type="ECO:0000313" key="7">
    <source>
        <dbReference type="EMBL" id="MBL6447359.1"/>
    </source>
</evidence>
<evidence type="ECO:0000259" key="6">
    <source>
        <dbReference type="Pfam" id="PF17836"/>
    </source>
</evidence>
<dbReference type="PROSITE" id="PS00101">
    <property type="entry name" value="HEXAPEP_TRANSFERASES"/>
    <property type="match status" value="1"/>
</dbReference>
<evidence type="ECO:0000256" key="1">
    <source>
        <dbReference type="ARBA" id="ARBA00007274"/>
    </source>
</evidence>
<keyword evidence="3" id="KW-0677">Repeat</keyword>
<dbReference type="RefSeq" id="WP_202856871.1">
    <property type="nucleotide sequence ID" value="NZ_JAEUGD010000042.1"/>
</dbReference>
<evidence type="ECO:0000256" key="5">
    <source>
        <dbReference type="PIRSR" id="PIRSR620019-2"/>
    </source>
</evidence>
<dbReference type="InterPro" id="IPR001451">
    <property type="entry name" value="Hexapep"/>
</dbReference>
<evidence type="ECO:0000313" key="8">
    <source>
        <dbReference type="Proteomes" id="UP000614216"/>
    </source>
</evidence>
<dbReference type="GO" id="GO:0016746">
    <property type="term" value="F:acyltransferase activity"/>
    <property type="evidence" value="ECO:0007669"/>
    <property type="project" value="UniProtKB-KW"/>
</dbReference>
<keyword evidence="4" id="KW-0012">Acyltransferase</keyword>
<dbReference type="Pfam" id="PF00132">
    <property type="entry name" value="Hexapep"/>
    <property type="match status" value="1"/>
</dbReference>
<evidence type="ECO:0000256" key="2">
    <source>
        <dbReference type="ARBA" id="ARBA00022679"/>
    </source>
</evidence>
<reference evidence="7" key="1">
    <citation type="submission" date="2021-01" db="EMBL/GenBank/DDBJ databases">
        <title>Fulvivirga kasyanovii gen. nov., sp nov., a novel member of the phylum Bacteroidetes isolated from seawater in a mussel farm.</title>
        <authorList>
            <person name="Zhao L.-H."/>
            <person name="Wang Z.-J."/>
        </authorList>
    </citation>
    <scope>NUCLEOTIDE SEQUENCE</scope>
    <source>
        <strain evidence="7">29W222</strain>
    </source>
</reference>
<organism evidence="7 8">
    <name type="scientific">Fulvivirga marina</name>
    <dbReference type="NCBI Taxonomy" id="2494733"/>
    <lineage>
        <taxon>Bacteria</taxon>
        <taxon>Pseudomonadati</taxon>
        <taxon>Bacteroidota</taxon>
        <taxon>Cytophagia</taxon>
        <taxon>Cytophagales</taxon>
        <taxon>Fulvivirgaceae</taxon>
        <taxon>Fulvivirga</taxon>
    </lineage>
</organism>
<protein>
    <submittedName>
        <fullName evidence="7">Acetyltransferase</fullName>
    </submittedName>
</protein>
<evidence type="ECO:0000256" key="3">
    <source>
        <dbReference type="ARBA" id="ARBA00022737"/>
    </source>
</evidence>